<dbReference type="PROSITE" id="PS00028">
    <property type="entry name" value="ZINC_FINGER_C2H2_1"/>
    <property type="match status" value="1"/>
</dbReference>
<organism evidence="5 6">
    <name type="scientific">Symbiodinium natans</name>
    <dbReference type="NCBI Taxonomy" id="878477"/>
    <lineage>
        <taxon>Eukaryota</taxon>
        <taxon>Sar</taxon>
        <taxon>Alveolata</taxon>
        <taxon>Dinophyceae</taxon>
        <taxon>Suessiales</taxon>
        <taxon>Symbiodiniaceae</taxon>
        <taxon>Symbiodinium</taxon>
    </lineage>
</organism>
<feature type="domain" description="C2H2-type" evidence="4">
    <location>
        <begin position="6"/>
        <end position="29"/>
    </location>
</feature>
<sequence length="1138" mass="128634">MAAEAHQCRNCGESFQTRNSMFRHLREAHGPPGDGAREDARSQGNEQSSNIPVAFTDDPIQMPPDRQLPASIRDVFNRKARQIPPVFRVPSRILRQEVPEEDLEDAWEKGLLWAISIGTRGTFQREDQAQWLKMAREHPEERDILLSPLQPEVKGDLLVAILRTLHEATCHDVHRFARGTWNGQASAQVWHAVAERARGRVRIQYQRLSKKGPASPLLRLHGEPRTKLDIFSQEEFAFSFLRRVDGEIFQCLGSIAESMFYFSENCPVDISGCYKLAQAAVESGNVVSMSEGKGRDGRLKVRLRRRSEEAICLSAHEGMWRELGIEAKQGDHVHDWRRISMVAIQDITPTAASSTALQCEQIHGGSFARGICKDWTKGPCLREANCRYVHLHSAPKKGCSLSDDLTQDTCLISDPELRAALWQKMQQGILRTPLQELLERLRETRSDPAIFGMLQAEIANESLVLLVTAHTAEKAHFWQHQVFQNLASVADDGKVCILVSPVLQRPPASLMQCLMKYCQRELLLPSYPHLRKVCQSSFALHLLPSGLTKLAKYVGYAYVKPGGTMNTRLWRVKFPGKSFTSRWKPSDNILQRKEDLASFIGGSSSKWPCVGVLLESARIFGPPSLQPRADRRSRLTALLWLLEDIEGADKTTGSDGAGSQDESEECNQWDEFGEYGEDGWDYDCEEIHSLASQAFSQTKDPWPIPEDLELNVWPRHVDHYSVEDTVVWCCKRAASRQLGALQGKRVIRMTAGHHLLGVFVQNLIYGLEATPEGSLEPERVQSLLCRVGAAPAQYADVLPEGSSFDLVLAVMVACFYRQLRGSSCHGALRVPEVLEGLLIAKALCRGQGRCHQLRRSILGLLRRHPVLLGRVETMCRGGSVAMGLDTTNSDHDIFLCLRDGGQDMVEELHRVVLELKETCGRVRLQRAEVVKKDFAVEIKNYYRHRDFDLVPVTFLQSHVGEQQWDPQRQVWQALLHPRLAPKLQLLSEKHPSAFFAMRLVKMWNETLDLRQGKPPLVTLHIPLLTLGAWQSGRLEECDSLQAYLLQILQYIQENWLRQDLGSEETLLRELEVEPHLRRMIAKYGDAMRQDFPRVLEQGLQWLRTASRPRADASAAQLVEGTCRLFGCGQLLSRNPCSR</sequence>
<dbReference type="InterPro" id="IPR000571">
    <property type="entry name" value="Znf_CCCH"/>
</dbReference>
<keyword evidence="1" id="KW-0862">Zinc</keyword>
<feature type="region of interest" description="Disordered" evidence="2">
    <location>
        <begin position="25"/>
        <end position="61"/>
    </location>
</feature>
<protein>
    <recommendedName>
        <fullName evidence="7">C3H1-type domain-containing protein</fullName>
    </recommendedName>
</protein>
<dbReference type="GO" id="GO:0008270">
    <property type="term" value="F:zinc ion binding"/>
    <property type="evidence" value="ECO:0007669"/>
    <property type="project" value="UniProtKB-KW"/>
</dbReference>
<dbReference type="PROSITE" id="PS50157">
    <property type="entry name" value="ZINC_FINGER_C2H2_2"/>
    <property type="match status" value="1"/>
</dbReference>
<dbReference type="OrthoDB" id="444894at2759"/>
<keyword evidence="1" id="KW-0479">Metal-binding</keyword>
<evidence type="ECO:0000313" key="6">
    <source>
        <dbReference type="Proteomes" id="UP000604046"/>
    </source>
</evidence>
<keyword evidence="1" id="KW-0863">Zinc-finger</keyword>
<feature type="compositionally biased region" description="Polar residues" evidence="2">
    <location>
        <begin position="42"/>
        <end position="51"/>
    </location>
</feature>
<comment type="caution">
    <text evidence="5">The sequence shown here is derived from an EMBL/GenBank/DDBJ whole genome shotgun (WGS) entry which is preliminary data.</text>
</comment>
<evidence type="ECO:0000256" key="1">
    <source>
        <dbReference type="PROSITE-ProRule" id="PRU00723"/>
    </source>
</evidence>
<evidence type="ECO:0000259" key="4">
    <source>
        <dbReference type="PROSITE" id="PS50157"/>
    </source>
</evidence>
<gene>
    <name evidence="5" type="ORF">SNAT2548_LOCUS15804</name>
</gene>
<dbReference type="AlphaFoldDB" id="A0A812NRJ3"/>
<evidence type="ECO:0008006" key="7">
    <source>
        <dbReference type="Google" id="ProtNLM"/>
    </source>
</evidence>
<accession>A0A812NRJ3</accession>
<reference evidence="5" key="1">
    <citation type="submission" date="2021-02" db="EMBL/GenBank/DDBJ databases">
        <authorList>
            <person name="Dougan E. K."/>
            <person name="Rhodes N."/>
            <person name="Thang M."/>
            <person name="Chan C."/>
        </authorList>
    </citation>
    <scope>NUCLEOTIDE SEQUENCE</scope>
</reference>
<dbReference type="InterPro" id="IPR013087">
    <property type="entry name" value="Znf_C2H2_type"/>
</dbReference>
<evidence type="ECO:0000259" key="3">
    <source>
        <dbReference type="PROSITE" id="PS50103"/>
    </source>
</evidence>
<proteinExistence type="predicted"/>
<dbReference type="SMART" id="SM00355">
    <property type="entry name" value="ZnF_C2H2"/>
    <property type="match status" value="1"/>
</dbReference>
<feature type="domain" description="C3H1-type" evidence="3">
    <location>
        <begin position="366"/>
        <end position="395"/>
    </location>
</feature>
<evidence type="ECO:0000256" key="2">
    <source>
        <dbReference type="SAM" id="MobiDB-lite"/>
    </source>
</evidence>
<dbReference type="PROSITE" id="PS50103">
    <property type="entry name" value="ZF_C3H1"/>
    <property type="match status" value="1"/>
</dbReference>
<dbReference type="Proteomes" id="UP000604046">
    <property type="component" value="Unassembled WGS sequence"/>
</dbReference>
<dbReference type="EMBL" id="CAJNDS010002064">
    <property type="protein sequence ID" value="CAE7300331.1"/>
    <property type="molecule type" value="Genomic_DNA"/>
</dbReference>
<name>A0A812NRJ3_9DINO</name>
<feature type="compositionally biased region" description="Basic and acidic residues" evidence="2">
    <location>
        <begin position="25"/>
        <end position="41"/>
    </location>
</feature>
<evidence type="ECO:0000313" key="5">
    <source>
        <dbReference type="EMBL" id="CAE7300331.1"/>
    </source>
</evidence>
<keyword evidence="6" id="KW-1185">Reference proteome</keyword>
<feature type="zinc finger region" description="C3H1-type" evidence="1">
    <location>
        <begin position="366"/>
        <end position="395"/>
    </location>
</feature>